<evidence type="ECO:0000256" key="8">
    <source>
        <dbReference type="ARBA" id="ARBA00022912"/>
    </source>
</evidence>
<feature type="region of interest" description="Disordered" evidence="14">
    <location>
        <begin position="206"/>
        <end position="255"/>
    </location>
</feature>
<keyword evidence="6 12" id="KW-0378">Hydrolase</keyword>
<feature type="domain" description="PPM-type phosphatase" evidence="15">
    <location>
        <begin position="402"/>
        <end position="657"/>
    </location>
</feature>
<feature type="compositionally biased region" description="Basic residues" evidence="14">
    <location>
        <begin position="793"/>
        <end position="804"/>
    </location>
</feature>
<evidence type="ECO:0000256" key="11">
    <source>
        <dbReference type="ARBA" id="ARBA00048336"/>
    </source>
</evidence>
<dbReference type="PROSITE" id="PS01032">
    <property type="entry name" value="PPM_1"/>
    <property type="match status" value="2"/>
</dbReference>
<feature type="domain" description="PPM-type phosphatase" evidence="15">
    <location>
        <begin position="1021"/>
        <end position="1276"/>
    </location>
</feature>
<evidence type="ECO:0000256" key="1">
    <source>
        <dbReference type="ARBA" id="ARBA00001936"/>
    </source>
</evidence>
<feature type="compositionally biased region" description="Low complexity" evidence="14">
    <location>
        <begin position="1491"/>
        <end position="1508"/>
    </location>
</feature>
<comment type="similarity">
    <text evidence="3 12">Belongs to the PP2C family.</text>
</comment>
<feature type="region of interest" description="Disordered" evidence="14">
    <location>
        <begin position="145"/>
        <end position="183"/>
    </location>
</feature>
<keyword evidence="13" id="KW-0175">Coiled coil</keyword>
<comment type="catalytic activity">
    <reaction evidence="10">
        <text>O-phospho-L-seryl-[protein] + H2O = L-seryl-[protein] + phosphate</text>
        <dbReference type="Rhea" id="RHEA:20629"/>
        <dbReference type="Rhea" id="RHEA-COMP:9863"/>
        <dbReference type="Rhea" id="RHEA-COMP:11604"/>
        <dbReference type="ChEBI" id="CHEBI:15377"/>
        <dbReference type="ChEBI" id="CHEBI:29999"/>
        <dbReference type="ChEBI" id="CHEBI:43474"/>
        <dbReference type="ChEBI" id="CHEBI:83421"/>
        <dbReference type="EC" id="3.1.3.16"/>
    </reaction>
</comment>
<evidence type="ECO:0000256" key="12">
    <source>
        <dbReference type="RuleBase" id="RU003465"/>
    </source>
</evidence>
<feature type="region of interest" description="Disordered" evidence="14">
    <location>
        <begin position="664"/>
        <end position="804"/>
    </location>
</feature>
<dbReference type="InterPro" id="IPR015655">
    <property type="entry name" value="PP2C"/>
</dbReference>
<dbReference type="eggNOG" id="KOG0698">
    <property type="taxonomic scope" value="Eukaryota"/>
</dbReference>
<feature type="region of interest" description="Disordered" evidence="14">
    <location>
        <begin position="1283"/>
        <end position="1330"/>
    </location>
</feature>
<dbReference type="SUPFAM" id="SSF81606">
    <property type="entry name" value="PP2C-like"/>
    <property type="match status" value="3"/>
</dbReference>
<evidence type="ECO:0000313" key="17">
    <source>
        <dbReference type="Proteomes" id="UP000006591"/>
    </source>
</evidence>
<comment type="cofactor">
    <cofactor evidence="2">
        <name>Mg(2+)</name>
        <dbReference type="ChEBI" id="CHEBI:18420"/>
    </cofactor>
</comment>
<feature type="compositionally biased region" description="Basic and acidic residues" evidence="14">
    <location>
        <begin position="721"/>
        <end position="741"/>
    </location>
</feature>
<dbReference type="EnsemblPlants" id="ONIVA03G08190.1">
    <property type="protein sequence ID" value="ONIVA03G08190.1"/>
    <property type="gene ID" value="ONIVA03G08190"/>
</dbReference>
<sequence length="1570" mass="171086">MDAGGEEEKQERHRVDGASPSMVALRSDVLHAVLGGKSHNQDTSELVTLSEWSKNKFPLYAYAAAFMFLVMQEYDKRSHGIDFLNRDFVVLGKLIYMLGVCMKCMAMHPEASAVAPGLLDMIRSSFLHIDSAAPVVCLIGSYRRKSGHSTGREEEEEGVCSMGTTSHRTGHSWSVGSAARDNPTAEMRPVQMAMSCMRLHSEMALQTSRALESADHSKTSSSSSSRLRDPWGPPATGWGHSSSVGSAARDDPTEEMRLVQTSQALNRWITAWPAAAGREEEEGACSMVTTSHRTGHSRSVGLAARDDPTAEMRLVQGEGSVGTTSHRMGALLERWISREGRTDGGDTSVQGERSVGTTSHRMGALLDVGSAVDDPAKQRSAMGNSLPVESKFTDEKENDRIKYVVSSMQGWGEKMEDAHAAILNLDDTMTSFFGVYDGHGGAEVASYCAKRFHIELCNHEDYDSNLSNAMRSAFYSMDEDLQLSDAWRELVIPRNNGWMYFIKAGVCANLSPFPQATYTAPSYEGSTACLVVIRGDQLIVGHAGDSRCVLSRNGQASALSVDHKPDRDFACKKNERLPPEDQMLTCNPDILTMDITDDMEFLVIATEGLWCNMTNQNVVDHTHDRLLEGAEARVICEELVQFGLPSGDNTTVILVLFKPGAYPAVPPVDTDTDTDSHTGDDVDNNDPANEVDPTANAGSDDSNTGDEVKVDATASSVLKRLVSDRHDMDAGGEEAKQERHLVAGAGPQALPPLPSRRRRRPRRPWSPSAPTSSTPSNPPSLSIYPSAGSPPARRGRVAGRRTTRARIDEEVRKLDGKIADAEENLGEIEVREAHLAESLYFISVRQKCMTMHPEASAVATAILDTIRSSICQKVYVWFATSCKLIALHLMYVSSVLIERNLDIPTGLELICIWALHANMTCLQLYSEIFRNHEHWNRWITIHTKARPAAAAAGLCLGERRRARAPWGPPDTGGALLERWISRERRSDGRDASGSAKQRSAMGNSLPVESKFTDEKENDRIKYVVSSMQGWGEKMEDAHAAILNLDDTMTSFFGVYDGHGGAEVASYCAKRFHIELCNHEDYDSNLSNAMRSAFYSMDEDLQLSDAWRELVIPRNNGWMYFIKAGVCANLSPFPQATYTAPSYEGSTACLVVIRGDQLIVGHAGDSRCVLSRNGQASALSVDHKPDRDFACKKNERLPPEDQMLTCNPDILTMDITDDMEFLVIATEGLWCNMTNQNVVDHTHDRLLEGAEARVICEELVQFGLPSGDNTTVILVLFKPGAYPAVPPVDTDTDTDSHTGDDVDNNDPANEVDPTANAGSDDSNTGDEVKVDATASSGDFACKKNERLPPEDQMLTCNPDILTMDITDDMEFLVIATEGLWCNMTNQNVVDHTHDRLLEGAEARVICEELVQFGLPSGDNTTVILVLFKPGAFPAVPPVDTDTDTDSHIDDDVDPTGSNNATASDNNDPANEVDPTANAGSDDSNTGDEVKVDATATAVGSSSTTAVAADEGTGNPPHGALVDTDDEDGLTYSQDMDLPPASTSPSTFPDEDDLPRSNPDKSPPHVSILFRV</sequence>
<dbReference type="Gramene" id="ONIVA03G08190.1">
    <property type="protein sequence ID" value="ONIVA03G08190.1"/>
    <property type="gene ID" value="ONIVA03G08190"/>
</dbReference>
<dbReference type="InterPro" id="IPR036457">
    <property type="entry name" value="PPM-type-like_dom_sf"/>
</dbReference>
<dbReference type="Proteomes" id="UP000006591">
    <property type="component" value="Chromosome 3"/>
</dbReference>
<dbReference type="InterPro" id="IPR001932">
    <property type="entry name" value="PPM-type_phosphatase-like_dom"/>
</dbReference>
<feature type="coiled-coil region" evidence="13">
    <location>
        <begin position="804"/>
        <end position="831"/>
    </location>
</feature>
<evidence type="ECO:0000256" key="5">
    <source>
        <dbReference type="ARBA" id="ARBA00022723"/>
    </source>
</evidence>
<evidence type="ECO:0000256" key="10">
    <source>
        <dbReference type="ARBA" id="ARBA00047761"/>
    </source>
</evidence>
<proteinExistence type="inferred from homology"/>
<dbReference type="EC" id="3.1.3.16" evidence="4"/>
<reference evidence="16" key="1">
    <citation type="submission" date="2015-04" db="UniProtKB">
        <authorList>
            <consortium name="EnsemblPlants"/>
        </authorList>
    </citation>
    <scope>IDENTIFICATION</scope>
    <source>
        <strain evidence="16">SL10</strain>
    </source>
</reference>
<evidence type="ECO:0000259" key="15">
    <source>
        <dbReference type="PROSITE" id="PS51746"/>
    </source>
</evidence>
<evidence type="ECO:0000256" key="9">
    <source>
        <dbReference type="ARBA" id="ARBA00023211"/>
    </source>
</evidence>
<reference evidence="16" key="2">
    <citation type="submission" date="2018-04" db="EMBL/GenBank/DDBJ databases">
        <title>OnivRS2 (Oryza nivara Reference Sequence Version 2).</title>
        <authorList>
            <person name="Zhang J."/>
            <person name="Kudrna D."/>
            <person name="Lee S."/>
            <person name="Talag J."/>
            <person name="Rajasekar S."/>
            <person name="Welchert J."/>
            <person name="Hsing Y.-I."/>
            <person name="Wing R.A."/>
        </authorList>
    </citation>
    <scope>NUCLEOTIDE SEQUENCE [LARGE SCALE GENOMIC DNA]</scope>
    <source>
        <strain evidence="16">SL10</strain>
    </source>
</reference>
<dbReference type="STRING" id="4536.A0A0E0GIK7"/>
<evidence type="ECO:0000256" key="14">
    <source>
        <dbReference type="SAM" id="MobiDB-lite"/>
    </source>
</evidence>
<feature type="compositionally biased region" description="Basic and acidic residues" evidence="14">
    <location>
        <begin position="1552"/>
        <end position="1561"/>
    </location>
</feature>
<evidence type="ECO:0000256" key="7">
    <source>
        <dbReference type="ARBA" id="ARBA00022842"/>
    </source>
</evidence>
<organism evidence="16">
    <name type="scientific">Oryza nivara</name>
    <name type="common">Indian wild rice</name>
    <name type="synonym">Oryza sativa f. spontanea</name>
    <dbReference type="NCBI Taxonomy" id="4536"/>
    <lineage>
        <taxon>Eukaryota</taxon>
        <taxon>Viridiplantae</taxon>
        <taxon>Streptophyta</taxon>
        <taxon>Embryophyta</taxon>
        <taxon>Tracheophyta</taxon>
        <taxon>Spermatophyta</taxon>
        <taxon>Magnoliopsida</taxon>
        <taxon>Liliopsida</taxon>
        <taxon>Poales</taxon>
        <taxon>Poaceae</taxon>
        <taxon>BOP clade</taxon>
        <taxon>Oryzoideae</taxon>
        <taxon>Oryzeae</taxon>
        <taxon>Oryzinae</taxon>
        <taxon>Oryza</taxon>
    </lineage>
</organism>
<dbReference type="eggNOG" id="KOG0687">
    <property type="taxonomic scope" value="Eukaryota"/>
</dbReference>
<keyword evidence="9" id="KW-0464">Manganese</keyword>
<feature type="compositionally biased region" description="Low complexity" evidence="14">
    <location>
        <begin position="765"/>
        <end position="782"/>
    </location>
</feature>
<dbReference type="GO" id="GO:0046872">
    <property type="term" value="F:metal ion binding"/>
    <property type="evidence" value="ECO:0007669"/>
    <property type="project" value="UniProtKB-KW"/>
</dbReference>
<keyword evidence="7" id="KW-0460">Magnesium</keyword>
<evidence type="ECO:0000256" key="13">
    <source>
        <dbReference type="SAM" id="Coils"/>
    </source>
</evidence>
<dbReference type="Gene3D" id="3.60.40.10">
    <property type="entry name" value="PPM-type phosphatase domain"/>
    <property type="match status" value="3"/>
</dbReference>
<comment type="cofactor">
    <cofactor evidence="1">
        <name>Mn(2+)</name>
        <dbReference type="ChEBI" id="CHEBI:29035"/>
    </cofactor>
</comment>
<dbReference type="PANTHER" id="PTHR13832">
    <property type="entry name" value="PROTEIN PHOSPHATASE 2C"/>
    <property type="match status" value="1"/>
</dbReference>
<dbReference type="FunFam" id="3.60.40.10:FF:000056">
    <property type="entry name" value="Probable protein phosphatase 2C 18"/>
    <property type="match status" value="2"/>
</dbReference>
<dbReference type="CDD" id="cd00143">
    <property type="entry name" value="PP2Cc"/>
    <property type="match status" value="2"/>
</dbReference>
<dbReference type="Pfam" id="PF00481">
    <property type="entry name" value="PP2C"/>
    <property type="match status" value="5"/>
</dbReference>
<evidence type="ECO:0000256" key="4">
    <source>
        <dbReference type="ARBA" id="ARBA00013081"/>
    </source>
</evidence>
<protein>
    <recommendedName>
        <fullName evidence="4">protein-serine/threonine phosphatase</fullName>
        <ecNumber evidence="4">3.1.3.16</ecNumber>
    </recommendedName>
</protein>
<keyword evidence="5" id="KW-0479">Metal-binding</keyword>
<name>A0A0E0GIK7_ORYNI</name>
<evidence type="ECO:0000256" key="2">
    <source>
        <dbReference type="ARBA" id="ARBA00001946"/>
    </source>
</evidence>
<dbReference type="HOGENOM" id="CLU_245520_0_0_1"/>
<dbReference type="SMART" id="SM00332">
    <property type="entry name" value="PP2Cc"/>
    <property type="match status" value="2"/>
</dbReference>
<keyword evidence="8 12" id="KW-0904">Protein phosphatase</keyword>
<dbReference type="PROSITE" id="PS51746">
    <property type="entry name" value="PPM_2"/>
    <property type="match status" value="2"/>
</dbReference>
<evidence type="ECO:0000313" key="16">
    <source>
        <dbReference type="EnsemblPlants" id="ONIVA03G08190.1"/>
    </source>
</evidence>
<feature type="compositionally biased region" description="Polar residues" evidence="14">
    <location>
        <begin position="1455"/>
        <end position="1467"/>
    </location>
</feature>
<feature type="region of interest" description="Disordered" evidence="14">
    <location>
        <begin position="1432"/>
        <end position="1570"/>
    </location>
</feature>
<accession>A0A0E0GIK7</accession>
<dbReference type="PANTHER" id="PTHR13832:SF285">
    <property type="entry name" value="PROTEIN PHOSPHATASE 2C 22-RELATED"/>
    <property type="match status" value="1"/>
</dbReference>
<comment type="catalytic activity">
    <reaction evidence="11">
        <text>O-phospho-L-threonyl-[protein] + H2O = L-threonyl-[protein] + phosphate</text>
        <dbReference type="Rhea" id="RHEA:47004"/>
        <dbReference type="Rhea" id="RHEA-COMP:11060"/>
        <dbReference type="Rhea" id="RHEA-COMP:11605"/>
        <dbReference type="ChEBI" id="CHEBI:15377"/>
        <dbReference type="ChEBI" id="CHEBI:30013"/>
        <dbReference type="ChEBI" id="CHEBI:43474"/>
        <dbReference type="ChEBI" id="CHEBI:61977"/>
        <dbReference type="EC" id="3.1.3.16"/>
    </reaction>
</comment>
<dbReference type="GO" id="GO:0004722">
    <property type="term" value="F:protein serine/threonine phosphatase activity"/>
    <property type="evidence" value="ECO:0007669"/>
    <property type="project" value="UniProtKB-EC"/>
</dbReference>
<evidence type="ECO:0000256" key="3">
    <source>
        <dbReference type="ARBA" id="ARBA00006702"/>
    </source>
</evidence>
<keyword evidence="17" id="KW-1185">Reference proteome</keyword>
<feature type="compositionally biased region" description="Polar residues" evidence="14">
    <location>
        <begin position="162"/>
        <end position="175"/>
    </location>
</feature>
<dbReference type="InterPro" id="IPR000222">
    <property type="entry name" value="PP2C_BS"/>
</dbReference>
<evidence type="ECO:0000256" key="6">
    <source>
        <dbReference type="ARBA" id="ARBA00022801"/>
    </source>
</evidence>